<evidence type="ECO:0000256" key="1">
    <source>
        <dbReference type="SAM" id="SignalP"/>
    </source>
</evidence>
<gene>
    <name evidence="2" type="ORF">IRI77_09330</name>
</gene>
<dbReference type="RefSeq" id="WP_194451799.1">
    <property type="nucleotide sequence ID" value="NZ_CP063849.1"/>
</dbReference>
<reference evidence="2 3" key="1">
    <citation type="submission" date="2020-10" db="EMBL/GenBank/DDBJ databases">
        <title>Complete genome sequence of Paludibaculum fermentans P105T, a facultatively anaerobic acidobacterium capable of dissimilatory Fe(III) reduction.</title>
        <authorList>
            <person name="Dedysh S.N."/>
            <person name="Beletsky A.V."/>
            <person name="Kulichevskaya I.S."/>
            <person name="Mardanov A.V."/>
            <person name="Ravin N.V."/>
        </authorList>
    </citation>
    <scope>NUCLEOTIDE SEQUENCE [LARGE SCALE GENOMIC DNA]</scope>
    <source>
        <strain evidence="2 3">P105</strain>
    </source>
</reference>
<feature type="signal peptide" evidence="1">
    <location>
        <begin position="1"/>
        <end position="18"/>
    </location>
</feature>
<dbReference type="EMBL" id="CP063849">
    <property type="protein sequence ID" value="QOY90134.1"/>
    <property type="molecule type" value="Genomic_DNA"/>
</dbReference>
<evidence type="ECO:0000313" key="3">
    <source>
        <dbReference type="Proteomes" id="UP000593892"/>
    </source>
</evidence>
<keyword evidence="1" id="KW-0732">Signal</keyword>
<feature type="chain" id="PRO_5032539176" evidence="1">
    <location>
        <begin position="19"/>
        <end position="751"/>
    </location>
</feature>
<keyword evidence="3" id="KW-1185">Reference proteome</keyword>
<dbReference type="KEGG" id="pfer:IRI77_09330"/>
<dbReference type="Gene3D" id="2.60.40.1120">
    <property type="entry name" value="Carboxypeptidase-like, regulatory domain"/>
    <property type="match status" value="1"/>
</dbReference>
<evidence type="ECO:0000313" key="2">
    <source>
        <dbReference type="EMBL" id="QOY90134.1"/>
    </source>
</evidence>
<dbReference type="InterPro" id="IPR008969">
    <property type="entry name" value="CarboxyPept-like_regulatory"/>
</dbReference>
<keyword evidence="2" id="KW-0645">Protease</keyword>
<accession>A0A7S7NVV3</accession>
<keyword evidence="2" id="KW-0378">Hydrolase</keyword>
<dbReference type="AlphaFoldDB" id="A0A7S7NVV3"/>
<dbReference type="SUPFAM" id="SSF49464">
    <property type="entry name" value="Carboxypeptidase regulatory domain-like"/>
    <property type="match status" value="1"/>
</dbReference>
<proteinExistence type="predicted"/>
<sequence>MRSVALLLALILAGAAQGQVRPTLPPPSAGNVTLTLDEYNRLLELANKPGKKVDVPPQPYSLQSADLRIEVTGEKAAGKVQLEGQVFTKGSATVPLVSGMTVLEAQQKGKELALVQSGRTHSAVLTGPAEFSISLETGFPLVIEPGRASFQLPAPAAGAVRLTLVLPGDHTNAHVSPGLVTARSSSNGQTTIQATLAPGQNTSVWWASRENVAPVAPKAVRFLSDVKTLVSVGEGQLGLAALIDINVIQGDPAQFEIEMPAGYELAGASGSTLESGAVEGGVLVLKVSNPSARSHQFLVTLEKSTTDTKAEVPFLALKGSQRETGEIVVEGEGTIELTARESGGLKRMDLKEASPYLRALAHSSPHAAFRHHRQPSEPLGLALEWVRFPDKAVIPAVVQDAVVTSMVTSEGRSLTEVRLTLRNQAQPFLRVSLPAGASIVSADVAGQNVKPVQGSDGNRVPLLRPGFRPTGSYPVSFVYMDSGAPFAKKGGAELLLPKMDVPIALLHWEVFLPERYKVANFAGDALRAELLPEAEVSPMMPKRVAMIKEEELVGAGRTQATLSMDIPPGIVNSVHRALNLAPGLVGGVVLDSTTAVIPNAQVVVTEVATGQSRQASANSSGQWRAGPFASGRLKITVSAQGFQPQVRQINYDAERPQPVNVTLNVGSVAETVEVTSQAEVVRDSKRIDNELKKKSAEVLNSASGNVVNLQRRVAGVLTIPVEVPRAGTSFRFVRPLVVDEPTKLSFTYKTK</sequence>
<dbReference type="Proteomes" id="UP000593892">
    <property type="component" value="Chromosome"/>
</dbReference>
<name>A0A7S7NVV3_PALFE</name>
<dbReference type="Pfam" id="PF13620">
    <property type="entry name" value="CarboxypepD_reg"/>
    <property type="match status" value="1"/>
</dbReference>
<keyword evidence="2" id="KW-0121">Carboxypeptidase</keyword>
<organism evidence="2 3">
    <name type="scientific">Paludibaculum fermentans</name>
    <dbReference type="NCBI Taxonomy" id="1473598"/>
    <lineage>
        <taxon>Bacteria</taxon>
        <taxon>Pseudomonadati</taxon>
        <taxon>Acidobacteriota</taxon>
        <taxon>Terriglobia</taxon>
        <taxon>Bryobacterales</taxon>
        <taxon>Bryobacteraceae</taxon>
        <taxon>Paludibaculum</taxon>
    </lineage>
</organism>
<protein>
    <submittedName>
        <fullName evidence="2">Carboxypeptidase regulatory-like domain-containing protein</fullName>
    </submittedName>
</protein>
<dbReference type="GO" id="GO:0004180">
    <property type="term" value="F:carboxypeptidase activity"/>
    <property type="evidence" value="ECO:0007669"/>
    <property type="project" value="UniProtKB-KW"/>
</dbReference>